<sequence>MSNRIVPGTLAPRPPLPRRHSKRFAGHPDNVKPARAWLAALLAGSAVPRQTAADAVLLLSELATNAIKHTLSGDADGTFRVHLHHAPGRLRVEVHDDGTGHDPYRLRVVTDPDAENGRGLLLVHHIADAWGSLPPGIGPGSYFELAWRE</sequence>
<dbReference type="Pfam" id="PF13581">
    <property type="entry name" value="HATPase_c_2"/>
    <property type="match status" value="1"/>
</dbReference>
<evidence type="ECO:0000259" key="3">
    <source>
        <dbReference type="Pfam" id="PF13581"/>
    </source>
</evidence>
<keyword evidence="4" id="KW-0547">Nucleotide-binding</keyword>
<proteinExistence type="predicted"/>
<dbReference type="AlphaFoldDB" id="A0A368T7A0"/>
<dbReference type="OrthoDB" id="3430553at2"/>
<dbReference type="CDD" id="cd16936">
    <property type="entry name" value="HATPase_RsbW-like"/>
    <property type="match status" value="1"/>
</dbReference>
<evidence type="ECO:0000313" key="4">
    <source>
        <dbReference type="EMBL" id="RCV59429.1"/>
    </source>
</evidence>
<feature type="compositionally biased region" description="Basic residues" evidence="2">
    <location>
        <begin position="16"/>
        <end position="25"/>
    </location>
</feature>
<gene>
    <name evidence="4" type="ORF">DEF24_09625</name>
</gene>
<dbReference type="EMBL" id="QEIN01000061">
    <property type="protein sequence ID" value="RCV59429.1"/>
    <property type="molecule type" value="Genomic_DNA"/>
</dbReference>
<comment type="caution">
    <text evidence="4">The sequence shown here is derived from an EMBL/GenBank/DDBJ whole genome shotgun (WGS) entry which is preliminary data.</text>
</comment>
<keyword evidence="1" id="KW-0418">Kinase</keyword>
<protein>
    <submittedName>
        <fullName evidence="4">ATP-binding protein</fullName>
    </submittedName>
</protein>
<dbReference type="PANTHER" id="PTHR35526:SF3">
    <property type="entry name" value="ANTI-SIGMA-F FACTOR RSBW"/>
    <property type="match status" value="1"/>
</dbReference>
<feature type="domain" description="Histidine kinase/HSP90-like ATPase" evidence="3">
    <location>
        <begin position="26"/>
        <end position="129"/>
    </location>
</feature>
<accession>A0A368T7A0</accession>
<organism evidence="4 5">
    <name type="scientific">Marinitenerispora sediminis</name>
    <dbReference type="NCBI Taxonomy" id="1931232"/>
    <lineage>
        <taxon>Bacteria</taxon>
        <taxon>Bacillati</taxon>
        <taxon>Actinomycetota</taxon>
        <taxon>Actinomycetes</taxon>
        <taxon>Streptosporangiales</taxon>
        <taxon>Nocardiopsidaceae</taxon>
        <taxon>Marinitenerispora</taxon>
    </lineage>
</organism>
<dbReference type="InterPro" id="IPR050267">
    <property type="entry name" value="Anti-sigma-factor_SerPK"/>
</dbReference>
<keyword evidence="1" id="KW-0723">Serine/threonine-protein kinase</keyword>
<evidence type="ECO:0000256" key="1">
    <source>
        <dbReference type="ARBA" id="ARBA00022527"/>
    </source>
</evidence>
<name>A0A368T7A0_9ACTN</name>
<keyword evidence="5" id="KW-1185">Reference proteome</keyword>
<dbReference type="RefSeq" id="WP_114398403.1">
    <property type="nucleotide sequence ID" value="NZ_QEIM01000072.1"/>
</dbReference>
<dbReference type="Gene3D" id="3.30.565.10">
    <property type="entry name" value="Histidine kinase-like ATPase, C-terminal domain"/>
    <property type="match status" value="1"/>
</dbReference>
<dbReference type="SUPFAM" id="SSF55874">
    <property type="entry name" value="ATPase domain of HSP90 chaperone/DNA topoisomerase II/histidine kinase"/>
    <property type="match status" value="1"/>
</dbReference>
<dbReference type="Proteomes" id="UP000253318">
    <property type="component" value="Unassembled WGS sequence"/>
</dbReference>
<dbReference type="PANTHER" id="PTHR35526">
    <property type="entry name" value="ANTI-SIGMA-F FACTOR RSBW-RELATED"/>
    <property type="match status" value="1"/>
</dbReference>
<reference evidence="4 5" key="1">
    <citation type="submission" date="2018-04" db="EMBL/GenBank/DDBJ databases">
        <title>Novel actinobacteria from marine sediment.</title>
        <authorList>
            <person name="Ng Z.Y."/>
            <person name="Tan G.Y.A."/>
        </authorList>
    </citation>
    <scope>NUCLEOTIDE SEQUENCE [LARGE SCALE GENOMIC DNA]</scope>
    <source>
        <strain evidence="4 5">TPS81</strain>
    </source>
</reference>
<dbReference type="GO" id="GO:0005524">
    <property type="term" value="F:ATP binding"/>
    <property type="evidence" value="ECO:0007669"/>
    <property type="project" value="UniProtKB-KW"/>
</dbReference>
<dbReference type="InterPro" id="IPR036890">
    <property type="entry name" value="HATPase_C_sf"/>
</dbReference>
<keyword evidence="1" id="KW-0808">Transferase</keyword>
<feature type="region of interest" description="Disordered" evidence="2">
    <location>
        <begin position="1"/>
        <end position="28"/>
    </location>
</feature>
<evidence type="ECO:0000256" key="2">
    <source>
        <dbReference type="SAM" id="MobiDB-lite"/>
    </source>
</evidence>
<dbReference type="GO" id="GO:0004674">
    <property type="term" value="F:protein serine/threonine kinase activity"/>
    <property type="evidence" value="ECO:0007669"/>
    <property type="project" value="UniProtKB-KW"/>
</dbReference>
<evidence type="ECO:0000313" key="5">
    <source>
        <dbReference type="Proteomes" id="UP000253318"/>
    </source>
</evidence>
<dbReference type="InterPro" id="IPR003594">
    <property type="entry name" value="HATPase_dom"/>
</dbReference>
<keyword evidence="4" id="KW-0067">ATP-binding</keyword>